<reference evidence="1" key="1">
    <citation type="submission" date="2021-04" db="EMBL/GenBank/DDBJ databases">
        <title>Genome based classification of Actinospica acidithermotolerans sp. nov., an actinobacterium isolated from an Indonesian hot spring.</title>
        <authorList>
            <person name="Kusuma A.B."/>
            <person name="Putra K.E."/>
            <person name="Nafisah S."/>
            <person name="Loh J."/>
            <person name="Nouioui I."/>
            <person name="Goodfellow M."/>
        </authorList>
    </citation>
    <scope>NUCLEOTIDE SEQUENCE</scope>
    <source>
        <strain evidence="1">CSCA 57</strain>
    </source>
</reference>
<dbReference type="EMBL" id="JAGSOG010000021">
    <property type="protein sequence ID" value="MBR7833051.1"/>
    <property type="molecule type" value="Genomic_DNA"/>
</dbReference>
<evidence type="ECO:0000313" key="2">
    <source>
        <dbReference type="Proteomes" id="UP000675781"/>
    </source>
</evidence>
<dbReference type="Pfam" id="PF02620">
    <property type="entry name" value="YceD"/>
    <property type="match status" value="1"/>
</dbReference>
<sequence length="191" mass="20882">MPPVAKPKRPDVRSPYVFDVREFGRRPGAMRQFDRDLPAETMLGGGSTLDGLYTSEGADLLLDLRLESVVEGVLATGRVSGSLVGECVRCLDPVEVEVDADFQELFYYDPQELTAEEREEALAVVEELLDVESLVRDAVMLELPLQPLCEPDCPGLCPECGVPLAEDPDHHHDAVDPRWAALSGLGAEHGE</sequence>
<dbReference type="Proteomes" id="UP000675781">
    <property type="component" value="Unassembled WGS sequence"/>
</dbReference>
<comment type="caution">
    <text evidence="1">The sequence shown here is derived from an EMBL/GenBank/DDBJ whole genome shotgun (WGS) entry which is preliminary data.</text>
</comment>
<dbReference type="InterPro" id="IPR003772">
    <property type="entry name" value="YceD"/>
</dbReference>
<accession>A0A941ISA8</accession>
<gene>
    <name evidence="1" type="ORF">KDL01_07240</name>
</gene>
<proteinExistence type="predicted"/>
<dbReference type="RefSeq" id="WP_212527571.1">
    <property type="nucleotide sequence ID" value="NZ_JAGSOG010000021.1"/>
</dbReference>
<protein>
    <submittedName>
        <fullName evidence="1">DUF177 domain-containing protein</fullName>
    </submittedName>
</protein>
<evidence type="ECO:0000313" key="1">
    <source>
        <dbReference type="EMBL" id="MBR7833051.1"/>
    </source>
</evidence>
<keyword evidence="2" id="KW-1185">Reference proteome</keyword>
<dbReference type="PANTHER" id="PTHR34374">
    <property type="entry name" value="LARGE RIBOSOMAL RNA SUBUNIT ACCUMULATION PROTEIN YCED HOMOLOG 1, CHLOROPLASTIC"/>
    <property type="match status" value="1"/>
</dbReference>
<organism evidence="1 2">
    <name type="scientific">Actinospica durhamensis</name>
    <dbReference type="NCBI Taxonomy" id="1508375"/>
    <lineage>
        <taxon>Bacteria</taxon>
        <taxon>Bacillati</taxon>
        <taxon>Actinomycetota</taxon>
        <taxon>Actinomycetes</taxon>
        <taxon>Catenulisporales</taxon>
        <taxon>Actinospicaceae</taxon>
        <taxon>Actinospica</taxon>
    </lineage>
</organism>
<dbReference type="PANTHER" id="PTHR34374:SF1">
    <property type="entry name" value="LARGE RIBOSOMAL RNA SUBUNIT ACCUMULATION PROTEIN YCED HOMOLOG 1, CHLOROPLASTIC"/>
    <property type="match status" value="1"/>
</dbReference>
<dbReference type="AlphaFoldDB" id="A0A941ISA8"/>
<name>A0A941ISA8_9ACTN</name>